<keyword evidence="2" id="KW-0812">Transmembrane</keyword>
<feature type="transmembrane region" description="Helical" evidence="2">
    <location>
        <begin position="226"/>
        <end position="246"/>
    </location>
</feature>
<keyword evidence="2" id="KW-1133">Transmembrane helix</keyword>
<comment type="caution">
    <text evidence="3">The sequence shown here is derived from an EMBL/GenBank/DDBJ whole genome shotgun (WGS) entry which is preliminary data.</text>
</comment>
<keyword evidence="4" id="KW-1185">Reference proteome</keyword>
<sequence length="480" mass="50430">MSDSQHSPDSARPAGAAGTADPNRRGPDDTGGGNRSGGLMRPFNNFLERWVPSALVFAIILTLVVALLAFLLTDSGPVDVITGWGEGLAGLLAFMTQMSLILLFGHMLANTGPVRKLLVALARVPRSAVFAYVFVFVIASLASLITWGLGLVVGALLAREIAVQARTRGLRVHFPLLVAAGYSGMVVWHMGYSGSGPLTAATEDSFLAESLGGQLIPVSETIFSTWNMLAALAVIVVCGALFALIAPKKDAPVVGLPEHVGSEEFDPAEEEAVTPADRIDNSRILTLVVGLALVAYLAVHFAQGGSLTLDIVNWSFLALILLLVRNPFEIIHLTKQAAANVGEILLQFPLYAGILGIMTASGLIEVFSTALVQIANPTTFGMLAFFAAGLVNFFVPSGGGQFAVQGPIMLDAAAQLQVDPAIAIMAVSYGDQWTNMIQPFWALPVLAIAGLKMRDIIGYTTVTLLGSGVVLTAALLLVSL</sequence>
<dbReference type="Pfam" id="PF02667">
    <property type="entry name" value="SCFA_trans"/>
    <property type="match status" value="1"/>
</dbReference>
<dbReference type="InterPro" id="IPR006160">
    <property type="entry name" value="SCFA_transpt_AtoE"/>
</dbReference>
<dbReference type="PANTHER" id="PTHR41983:SF2">
    <property type="entry name" value="SHORT-CHAIN FATTY ACID TRANSPORTER-RELATED"/>
    <property type="match status" value="1"/>
</dbReference>
<reference evidence="4" key="1">
    <citation type="journal article" date="2019" name="Int. J. Syst. Evol. Microbiol.">
        <title>The Global Catalogue of Microorganisms (GCM) 10K type strain sequencing project: providing services to taxonomists for standard genome sequencing and annotation.</title>
        <authorList>
            <consortium name="The Broad Institute Genomics Platform"/>
            <consortium name="The Broad Institute Genome Sequencing Center for Infectious Disease"/>
            <person name="Wu L."/>
            <person name="Ma J."/>
        </authorList>
    </citation>
    <scope>NUCLEOTIDE SEQUENCE [LARGE SCALE GENOMIC DNA]</scope>
    <source>
        <strain evidence="4">JCM 17808</strain>
    </source>
</reference>
<feature type="transmembrane region" description="Helical" evidence="2">
    <location>
        <begin position="370"/>
        <end position="395"/>
    </location>
</feature>
<feature type="transmembrane region" description="Helical" evidence="2">
    <location>
        <begin position="307"/>
        <end position="324"/>
    </location>
</feature>
<evidence type="ECO:0000313" key="4">
    <source>
        <dbReference type="Proteomes" id="UP001500642"/>
    </source>
</evidence>
<feature type="transmembrane region" description="Helical" evidence="2">
    <location>
        <begin position="456"/>
        <end position="478"/>
    </location>
</feature>
<evidence type="ECO:0000313" key="3">
    <source>
        <dbReference type="EMBL" id="GAA4387757.1"/>
    </source>
</evidence>
<keyword evidence="2" id="KW-0472">Membrane</keyword>
<dbReference type="EMBL" id="BAABGL010000004">
    <property type="protein sequence ID" value="GAA4387757.1"/>
    <property type="molecule type" value="Genomic_DNA"/>
</dbReference>
<evidence type="ECO:0000256" key="1">
    <source>
        <dbReference type="SAM" id="MobiDB-lite"/>
    </source>
</evidence>
<accession>A0ABP8JAF6</accession>
<gene>
    <name evidence="3" type="ORF">GCM10023167_11970</name>
</gene>
<feature type="transmembrane region" description="Helical" evidence="2">
    <location>
        <begin position="129"/>
        <end position="158"/>
    </location>
</feature>
<feature type="transmembrane region" description="Helical" evidence="2">
    <location>
        <begin position="170"/>
        <end position="190"/>
    </location>
</feature>
<dbReference type="PANTHER" id="PTHR41983">
    <property type="entry name" value="SHORT-CHAIN FATTY ACID TRANSPORTER-RELATED"/>
    <property type="match status" value="1"/>
</dbReference>
<dbReference type="Proteomes" id="UP001500642">
    <property type="component" value="Unassembled WGS sequence"/>
</dbReference>
<protein>
    <submittedName>
        <fullName evidence="3">Short-chain fatty acid transporter</fullName>
    </submittedName>
</protein>
<organism evidence="3 4">
    <name type="scientific">Brevibacterium pityocampae</name>
    <dbReference type="NCBI Taxonomy" id="506594"/>
    <lineage>
        <taxon>Bacteria</taxon>
        <taxon>Bacillati</taxon>
        <taxon>Actinomycetota</taxon>
        <taxon>Actinomycetes</taxon>
        <taxon>Micrococcales</taxon>
        <taxon>Brevibacteriaceae</taxon>
        <taxon>Brevibacterium</taxon>
    </lineage>
</organism>
<feature type="transmembrane region" description="Helical" evidence="2">
    <location>
        <begin position="84"/>
        <end position="109"/>
    </location>
</feature>
<feature type="region of interest" description="Disordered" evidence="1">
    <location>
        <begin position="1"/>
        <end position="35"/>
    </location>
</feature>
<name>A0ABP8JAF6_9MICO</name>
<feature type="transmembrane region" description="Helical" evidence="2">
    <location>
        <begin position="50"/>
        <end position="72"/>
    </location>
</feature>
<feature type="transmembrane region" description="Helical" evidence="2">
    <location>
        <begin position="344"/>
        <end position="364"/>
    </location>
</feature>
<evidence type="ECO:0000256" key="2">
    <source>
        <dbReference type="SAM" id="Phobius"/>
    </source>
</evidence>
<feature type="transmembrane region" description="Helical" evidence="2">
    <location>
        <begin position="284"/>
        <end position="301"/>
    </location>
</feature>
<proteinExistence type="predicted"/>